<dbReference type="RefSeq" id="WP_229691943.1">
    <property type="nucleotide sequence ID" value="NZ_BMHY01000001.1"/>
</dbReference>
<keyword evidence="2" id="KW-0178">Competence</keyword>
<proteinExistence type="predicted"/>
<dbReference type="GO" id="GO:0009986">
    <property type="term" value="C:cell surface"/>
    <property type="evidence" value="ECO:0007669"/>
    <property type="project" value="UniProtKB-SubCell"/>
</dbReference>
<comment type="caution">
    <text evidence="4">The sequence shown here is derived from an EMBL/GenBank/DDBJ whole genome shotgun (WGS) entry which is preliminary data.</text>
</comment>
<sequence length="118" mass="12521">MLMALKRNEKGLTLIELLAVLVIVGIIAAIAIPAIGSTIAKSRDKADSASISLIEESALRYVTDKEYTTSQTISIDDLVSAGYLAKAPTLNKKNVTNVKADLSANDAWSITVTTTPKT</sequence>
<comment type="subcellular location">
    <subcellularLocation>
        <location evidence="1">Cell surface</location>
    </subcellularLocation>
</comment>
<evidence type="ECO:0000313" key="5">
    <source>
        <dbReference type="Proteomes" id="UP000600247"/>
    </source>
</evidence>
<feature type="transmembrane region" description="Helical" evidence="3">
    <location>
        <begin position="12"/>
        <end position="35"/>
    </location>
</feature>
<evidence type="ECO:0000256" key="2">
    <source>
        <dbReference type="ARBA" id="ARBA00023287"/>
    </source>
</evidence>
<dbReference type="AlphaFoldDB" id="A0A917LSW7"/>
<dbReference type="EMBL" id="BMHY01000001">
    <property type="protein sequence ID" value="GGG55493.1"/>
    <property type="molecule type" value="Genomic_DNA"/>
</dbReference>
<dbReference type="Pfam" id="PF07963">
    <property type="entry name" value="N_methyl"/>
    <property type="match status" value="1"/>
</dbReference>
<keyword evidence="3" id="KW-1133">Transmembrane helix</keyword>
<accession>A0A917LSW7</accession>
<evidence type="ECO:0000256" key="3">
    <source>
        <dbReference type="SAM" id="Phobius"/>
    </source>
</evidence>
<evidence type="ECO:0008006" key="6">
    <source>
        <dbReference type="Google" id="ProtNLM"/>
    </source>
</evidence>
<keyword evidence="3" id="KW-0812">Transmembrane</keyword>
<dbReference type="GO" id="GO:0030420">
    <property type="term" value="P:establishment of competence for transformation"/>
    <property type="evidence" value="ECO:0007669"/>
    <property type="project" value="UniProtKB-KW"/>
</dbReference>
<keyword evidence="3" id="KW-0472">Membrane</keyword>
<evidence type="ECO:0000256" key="1">
    <source>
        <dbReference type="ARBA" id="ARBA00004241"/>
    </source>
</evidence>
<keyword evidence="5" id="KW-1185">Reference proteome</keyword>
<dbReference type="Proteomes" id="UP000600247">
    <property type="component" value="Unassembled WGS sequence"/>
</dbReference>
<dbReference type="Gene3D" id="3.30.700.10">
    <property type="entry name" value="Glycoprotein, Type 4 Pilin"/>
    <property type="match status" value="1"/>
</dbReference>
<dbReference type="PROSITE" id="PS00409">
    <property type="entry name" value="PROKAR_NTER_METHYL"/>
    <property type="match status" value="1"/>
</dbReference>
<organism evidence="4 5">
    <name type="scientific">Paenibacillus radicis</name>
    <name type="common">ex Gao et al. 2016</name>
    <dbReference type="NCBI Taxonomy" id="1737354"/>
    <lineage>
        <taxon>Bacteria</taxon>
        <taxon>Bacillati</taxon>
        <taxon>Bacillota</taxon>
        <taxon>Bacilli</taxon>
        <taxon>Bacillales</taxon>
        <taxon>Paenibacillaceae</taxon>
        <taxon>Paenibacillus</taxon>
    </lineage>
</organism>
<protein>
    <recommendedName>
        <fullName evidence="6">Prepilin-type N-terminal cleavage/methylation domain-containing protein</fullName>
    </recommendedName>
</protein>
<dbReference type="NCBIfam" id="TIGR02532">
    <property type="entry name" value="IV_pilin_GFxxxE"/>
    <property type="match status" value="1"/>
</dbReference>
<name>A0A917LSW7_9BACL</name>
<reference evidence="4 5" key="1">
    <citation type="journal article" date="2014" name="Int. J. Syst. Evol. Microbiol.">
        <title>Complete genome sequence of Corynebacterium casei LMG S-19264T (=DSM 44701T), isolated from a smear-ripened cheese.</title>
        <authorList>
            <consortium name="US DOE Joint Genome Institute (JGI-PGF)"/>
            <person name="Walter F."/>
            <person name="Albersmeier A."/>
            <person name="Kalinowski J."/>
            <person name="Ruckert C."/>
        </authorList>
    </citation>
    <scope>NUCLEOTIDE SEQUENCE [LARGE SCALE GENOMIC DNA]</scope>
    <source>
        <strain evidence="4 5">CGMCC 1.15286</strain>
    </source>
</reference>
<evidence type="ECO:0000313" key="4">
    <source>
        <dbReference type="EMBL" id="GGG55493.1"/>
    </source>
</evidence>
<dbReference type="SUPFAM" id="SSF54523">
    <property type="entry name" value="Pili subunits"/>
    <property type="match status" value="1"/>
</dbReference>
<dbReference type="InterPro" id="IPR012902">
    <property type="entry name" value="N_methyl_site"/>
</dbReference>
<dbReference type="InterPro" id="IPR045584">
    <property type="entry name" value="Pilin-like"/>
</dbReference>
<gene>
    <name evidence="4" type="ORF">GCM10010918_05510</name>
</gene>